<dbReference type="InterPro" id="IPR036291">
    <property type="entry name" value="NAD(P)-bd_dom_sf"/>
</dbReference>
<evidence type="ECO:0000259" key="5">
    <source>
        <dbReference type="Pfam" id="PF00107"/>
    </source>
</evidence>
<gene>
    <name evidence="7" type="ORF">EQM13_09640</name>
</gene>
<evidence type="ECO:0000313" key="7">
    <source>
        <dbReference type="EMBL" id="QAT63428.1"/>
    </source>
</evidence>
<dbReference type="InterPro" id="IPR013154">
    <property type="entry name" value="ADH-like_N"/>
</dbReference>
<evidence type="ECO:0000256" key="2">
    <source>
        <dbReference type="ARBA" id="ARBA00022833"/>
    </source>
</evidence>
<feature type="domain" description="Alcohol dehydrogenase-like C-terminal" evidence="5">
    <location>
        <begin position="176"/>
        <end position="305"/>
    </location>
</feature>
<protein>
    <submittedName>
        <fullName evidence="7">Oxidoreductase</fullName>
    </submittedName>
</protein>
<feature type="domain" description="Alcohol dehydrogenase-like N-terminal" evidence="6">
    <location>
        <begin position="23"/>
        <end position="127"/>
    </location>
</feature>
<dbReference type="SUPFAM" id="SSF51735">
    <property type="entry name" value="NAD(P)-binding Rossmann-fold domains"/>
    <property type="match status" value="1"/>
</dbReference>
<dbReference type="KEGG" id="spoa:EQM13_09640"/>
<keyword evidence="3" id="KW-0560">Oxidoreductase</keyword>
<dbReference type="CDD" id="cd08235">
    <property type="entry name" value="iditol_2_DH_like"/>
    <property type="match status" value="1"/>
</dbReference>
<evidence type="ECO:0000256" key="3">
    <source>
        <dbReference type="ARBA" id="ARBA00023002"/>
    </source>
</evidence>
<comment type="cofactor">
    <cofactor evidence="4">
        <name>Zn(2+)</name>
        <dbReference type="ChEBI" id="CHEBI:29105"/>
    </cofactor>
</comment>
<evidence type="ECO:0000256" key="1">
    <source>
        <dbReference type="ARBA" id="ARBA00022723"/>
    </source>
</evidence>
<keyword evidence="2 4" id="KW-0862">Zinc</keyword>
<dbReference type="InterPro" id="IPR002328">
    <property type="entry name" value="ADH_Zn_CS"/>
</dbReference>
<dbReference type="Pfam" id="PF00107">
    <property type="entry name" value="ADH_zinc_N"/>
    <property type="match status" value="1"/>
</dbReference>
<dbReference type="PROSITE" id="PS00059">
    <property type="entry name" value="ADH_ZINC"/>
    <property type="match status" value="1"/>
</dbReference>
<evidence type="ECO:0000256" key="4">
    <source>
        <dbReference type="RuleBase" id="RU361277"/>
    </source>
</evidence>
<dbReference type="PANTHER" id="PTHR43401">
    <property type="entry name" value="L-THREONINE 3-DEHYDROGENASE"/>
    <property type="match status" value="1"/>
</dbReference>
<sequence length="344" mass="37588">MKAMVLYGPKDIRYEEVDKPVCGDNDVLLQIKAIGLCGSDIRTITYGHYKVKYPQIIGHEITGQVAETGKNVKKFKAGDRLYVSPVVPCHECKACRLGYEELCENLTVIGTEIQGDYAEYMLLEEKVLKNGVVLSIPDELEYEQAVITEPLSSVYACQENCSITLGDTVAIIGMGPIGCLHTALAKIRGAKAVIAIEQSEERLNKSKEFGADYLINSSKEDPVAKVREITGGWGAEKVISACPSTDAQNQAISMACKKGTVIFFGGVPKGKLTNIDTNIIHYNTLTLIGHYGYSNLQARKAFSLITSGRLDAKKFVTHVLPLKEIEKAVELTRSGEAIKVVLKP</sequence>
<dbReference type="InterPro" id="IPR050129">
    <property type="entry name" value="Zn_alcohol_dh"/>
</dbReference>
<reference evidence="8" key="1">
    <citation type="submission" date="2019-01" db="EMBL/GenBank/DDBJ databases">
        <title>Draft genomes of a novel of Sporanaerobacter strains.</title>
        <authorList>
            <person name="Ma S."/>
        </authorList>
    </citation>
    <scope>NUCLEOTIDE SEQUENCE [LARGE SCALE GENOMIC DNA]</scope>
    <source>
        <strain evidence="8">NJN-17</strain>
    </source>
</reference>
<accession>A0A410QHI4</accession>
<dbReference type="Gene3D" id="3.40.50.720">
    <property type="entry name" value="NAD(P)-binding Rossmann-like Domain"/>
    <property type="match status" value="1"/>
</dbReference>
<name>A0A410QHI4_9FIRM</name>
<evidence type="ECO:0000259" key="6">
    <source>
        <dbReference type="Pfam" id="PF08240"/>
    </source>
</evidence>
<evidence type="ECO:0000313" key="8">
    <source>
        <dbReference type="Proteomes" id="UP000287969"/>
    </source>
</evidence>
<dbReference type="EMBL" id="CP035282">
    <property type="protein sequence ID" value="QAT63428.1"/>
    <property type="molecule type" value="Genomic_DNA"/>
</dbReference>
<dbReference type="GO" id="GO:0016491">
    <property type="term" value="F:oxidoreductase activity"/>
    <property type="evidence" value="ECO:0007669"/>
    <property type="project" value="UniProtKB-KW"/>
</dbReference>
<proteinExistence type="inferred from homology"/>
<dbReference type="PANTHER" id="PTHR43401:SF2">
    <property type="entry name" value="L-THREONINE 3-DEHYDROGENASE"/>
    <property type="match status" value="1"/>
</dbReference>
<organism evidence="7 8">
    <name type="scientific">Acidilutibacter cellobiosedens</name>
    <dbReference type="NCBI Taxonomy" id="2507161"/>
    <lineage>
        <taxon>Bacteria</taxon>
        <taxon>Bacillati</taxon>
        <taxon>Bacillota</taxon>
        <taxon>Tissierellia</taxon>
        <taxon>Tissierellales</taxon>
        <taxon>Acidilutibacteraceae</taxon>
        <taxon>Acidilutibacter</taxon>
    </lineage>
</organism>
<dbReference type="GO" id="GO:0008270">
    <property type="term" value="F:zinc ion binding"/>
    <property type="evidence" value="ECO:0007669"/>
    <property type="project" value="InterPro"/>
</dbReference>
<dbReference type="InterPro" id="IPR013149">
    <property type="entry name" value="ADH-like_C"/>
</dbReference>
<dbReference type="AlphaFoldDB" id="A0A410QHI4"/>
<dbReference type="SUPFAM" id="SSF50129">
    <property type="entry name" value="GroES-like"/>
    <property type="match status" value="1"/>
</dbReference>
<dbReference type="InterPro" id="IPR011032">
    <property type="entry name" value="GroES-like_sf"/>
</dbReference>
<dbReference type="Gene3D" id="3.90.180.10">
    <property type="entry name" value="Medium-chain alcohol dehydrogenases, catalytic domain"/>
    <property type="match status" value="1"/>
</dbReference>
<dbReference type="OrthoDB" id="9769198at2"/>
<dbReference type="Pfam" id="PF08240">
    <property type="entry name" value="ADH_N"/>
    <property type="match status" value="1"/>
</dbReference>
<keyword evidence="8" id="KW-1185">Reference proteome</keyword>
<dbReference type="Proteomes" id="UP000287969">
    <property type="component" value="Chromosome"/>
</dbReference>
<keyword evidence="1 4" id="KW-0479">Metal-binding</keyword>
<comment type="similarity">
    <text evidence="4">Belongs to the zinc-containing alcohol dehydrogenase family.</text>
</comment>